<dbReference type="PANTHER" id="PTHR23236">
    <property type="entry name" value="EUKARYOTIC TRANSLATION INITIATION FACTOR 4B/4H"/>
    <property type="match status" value="1"/>
</dbReference>
<dbReference type="InterPro" id="IPR012677">
    <property type="entry name" value="Nucleotide-bd_a/b_plait_sf"/>
</dbReference>
<dbReference type="InterPro" id="IPR000504">
    <property type="entry name" value="RRM_dom"/>
</dbReference>
<reference evidence="5 6" key="1">
    <citation type="journal article" name="Sci. Rep.">
        <title>Telomere-to-telomere assembled and centromere annotated genomes of the two main subspecies of the button mushroom Agaricus bisporus reveal especially polymorphic chromosome ends.</title>
        <authorList>
            <person name="Sonnenberg A.S.M."/>
            <person name="Sedaghat-Telgerd N."/>
            <person name="Lavrijssen B."/>
            <person name="Ohm R.A."/>
            <person name="Hendrickx P.M."/>
            <person name="Scholtmeijer K."/>
            <person name="Baars J.J.P."/>
            <person name="van Peer A."/>
        </authorList>
    </citation>
    <scope>NUCLEOTIDE SEQUENCE [LARGE SCALE GENOMIC DNA]</scope>
    <source>
        <strain evidence="5 6">H119_p4</strain>
    </source>
</reference>
<feature type="domain" description="RRM" evidence="4">
    <location>
        <begin position="234"/>
        <end position="334"/>
    </location>
</feature>
<evidence type="ECO:0000313" key="5">
    <source>
        <dbReference type="EMBL" id="KAF7775787.1"/>
    </source>
</evidence>
<evidence type="ECO:0000256" key="1">
    <source>
        <dbReference type="ARBA" id="ARBA00022884"/>
    </source>
</evidence>
<feature type="compositionally biased region" description="Low complexity" evidence="3">
    <location>
        <begin position="27"/>
        <end position="48"/>
    </location>
</feature>
<dbReference type="Pfam" id="PF00076">
    <property type="entry name" value="RRM_1"/>
    <property type="match status" value="1"/>
</dbReference>
<dbReference type="GO" id="GO:0003723">
    <property type="term" value="F:RNA binding"/>
    <property type="evidence" value="ECO:0007669"/>
    <property type="project" value="UniProtKB-UniRule"/>
</dbReference>
<dbReference type="EMBL" id="JABXXO010000006">
    <property type="protein sequence ID" value="KAF7775787.1"/>
    <property type="molecule type" value="Genomic_DNA"/>
</dbReference>
<evidence type="ECO:0000259" key="4">
    <source>
        <dbReference type="PROSITE" id="PS50102"/>
    </source>
</evidence>
<sequence length="443" mass="49253">MGSSTSPTPGFQSTKHDRKKKPEMIVDSDSNSSESDSGSENGNGVVNSTAQDVDEVVLSHAARRKQMKEAKRKQREEENNDVDSAGPKKRRKLNGGRGTDAVDRDVKRKNSVWVGNMTFKTTEEELKTFFKDRGLGEVIRIHMPSKAGGKPGFKSENRGFAYVDFDSTEDKQAAIALSEQPLLGRKLLIKDGDDFTGRPNQSTENAAITINGVKKSLSKTSQKILKNQKQPPAPTLFFGNLGFDTIEDSIRVLLEAHREKDKRKEQGESTEEKEEKEEKSWIRKVRLGTFEDSGKCKGFAFVDFLNTEHATSALVNPKNHHLNGRDLVVEYASAEAVRRGAPKTPKIKSPVERTLEAGQFERKPRITKPPLNKAKFSDAEAVDTKQADHPIGLDMPEKSRSWNRGNRDQHRPLRGRPKPGAALAQAKRESAAIVPSQGQKITF</sequence>
<dbReference type="AlphaFoldDB" id="A0A8H7KH46"/>
<accession>A0A8H7KH46</accession>
<organism evidence="5 6">
    <name type="scientific">Agaricus bisporus var. burnettii</name>
    <dbReference type="NCBI Taxonomy" id="192524"/>
    <lineage>
        <taxon>Eukaryota</taxon>
        <taxon>Fungi</taxon>
        <taxon>Dikarya</taxon>
        <taxon>Basidiomycota</taxon>
        <taxon>Agaricomycotina</taxon>
        <taxon>Agaricomycetes</taxon>
        <taxon>Agaricomycetidae</taxon>
        <taxon>Agaricales</taxon>
        <taxon>Agaricineae</taxon>
        <taxon>Agaricaceae</taxon>
        <taxon>Agaricus</taxon>
    </lineage>
</organism>
<gene>
    <name evidence="5" type="ORF">Agabi119p4_4180</name>
</gene>
<dbReference type="Proteomes" id="UP000629468">
    <property type="component" value="Unassembled WGS sequence"/>
</dbReference>
<dbReference type="SUPFAM" id="SSF54928">
    <property type="entry name" value="RNA-binding domain, RBD"/>
    <property type="match status" value="2"/>
</dbReference>
<dbReference type="Gene3D" id="3.30.70.330">
    <property type="match status" value="2"/>
</dbReference>
<feature type="region of interest" description="Disordered" evidence="3">
    <location>
        <begin position="1"/>
        <end position="104"/>
    </location>
</feature>
<dbReference type="PROSITE" id="PS50102">
    <property type="entry name" value="RRM"/>
    <property type="match status" value="2"/>
</dbReference>
<evidence type="ECO:0000313" key="6">
    <source>
        <dbReference type="Proteomes" id="UP000629468"/>
    </source>
</evidence>
<feature type="compositionally biased region" description="Basic residues" evidence="3">
    <location>
        <begin position="61"/>
        <end position="73"/>
    </location>
</feature>
<dbReference type="GO" id="GO:0005730">
    <property type="term" value="C:nucleolus"/>
    <property type="evidence" value="ECO:0007669"/>
    <property type="project" value="TreeGrafter"/>
</dbReference>
<feature type="region of interest" description="Disordered" evidence="3">
    <location>
        <begin position="379"/>
        <end position="443"/>
    </location>
</feature>
<feature type="compositionally biased region" description="Polar residues" evidence="3">
    <location>
        <begin position="1"/>
        <end position="13"/>
    </location>
</feature>
<name>A0A8H7KH46_AGABI</name>
<feature type="compositionally biased region" description="Basic and acidic residues" evidence="3">
    <location>
        <begin position="395"/>
        <end position="411"/>
    </location>
</feature>
<evidence type="ECO:0000256" key="2">
    <source>
        <dbReference type="PROSITE-ProRule" id="PRU00176"/>
    </source>
</evidence>
<evidence type="ECO:0000256" key="3">
    <source>
        <dbReference type="SAM" id="MobiDB-lite"/>
    </source>
</evidence>
<feature type="region of interest" description="Disordered" evidence="3">
    <location>
        <begin position="259"/>
        <end position="278"/>
    </location>
</feature>
<proteinExistence type="predicted"/>
<dbReference type="InterPro" id="IPR035979">
    <property type="entry name" value="RBD_domain_sf"/>
</dbReference>
<dbReference type="SMART" id="SM00360">
    <property type="entry name" value="RRM"/>
    <property type="match status" value="2"/>
</dbReference>
<keyword evidence="1 2" id="KW-0694">RNA-binding</keyword>
<protein>
    <recommendedName>
        <fullName evidence="4">RRM domain-containing protein</fullName>
    </recommendedName>
</protein>
<feature type="domain" description="RRM" evidence="4">
    <location>
        <begin position="110"/>
        <end position="194"/>
    </location>
</feature>
<dbReference type="PANTHER" id="PTHR23236:SF95">
    <property type="entry name" value="NUCLEOLAR PROTEIN 13"/>
    <property type="match status" value="1"/>
</dbReference>
<feature type="compositionally biased region" description="Basic and acidic residues" evidence="3">
    <location>
        <begin position="379"/>
        <end position="388"/>
    </location>
</feature>
<comment type="caution">
    <text evidence="5">The sequence shown here is derived from an EMBL/GenBank/DDBJ whole genome shotgun (WGS) entry which is preliminary data.</text>
</comment>